<dbReference type="InterPro" id="IPR036941">
    <property type="entry name" value="Rcpt_L-dom_sf"/>
</dbReference>
<accession>Q75DT6</accession>
<dbReference type="AlphaFoldDB" id="Q75DT6"/>
<keyword evidence="4" id="KW-1003">Cell membrane</keyword>
<dbReference type="HOGENOM" id="CLU_035846_0_0_1"/>
<keyword evidence="5" id="KW-0134">Cell wall</keyword>
<reference evidence="14 15" key="1">
    <citation type="journal article" date="2004" name="Science">
        <title>The Ashbya gossypii genome as a tool for mapping the ancient Saccharomyces cerevisiae genome.</title>
        <authorList>
            <person name="Dietrich F.S."/>
            <person name="Voegeli S."/>
            <person name="Brachat S."/>
            <person name="Lerch A."/>
            <person name="Gates K."/>
            <person name="Steiner S."/>
            <person name="Mohr C."/>
            <person name="Pohlmann R."/>
            <person name="Luedi P."/>
            <person name="Choi S."/>
            <person name="Wing R.A."/>
            <person name="Flavier A."/>
            <person name="Gaffney T.D."/>
            <person name="Philippsen P."/>
        </authorList>
    </citation>
    <scope>NUCLEOTIDE SEQUENCE [LARGE SCALE GENOMIC DNA]</scope>
    <source>
        <strain evidence="15">ATCC 10895 / CBS 109.51 / FGSC 9923 / NRRL Y-1056</strain>
    </source>
</reference>
<name>Q75DT6_EREGS</name>
<feature type="chain" id="PRO_5004286566" evidence="13">
    <location>
        <begin position="20"/>
        <end position="406"/>
    </location>
</feature>
<evidence type="ECO:0000256" key="1">
    <source>
        <dbReference type="ARBA" id="ARBA00004191"/>
    </source>
</evidence>
<dbReference type="FunFam" id="3.80.20.20:FF:000016">
    <property type="entry name" value="Cell wall protein ECM33"/>
    <property type="match status" value="1"/>
</dbReference>
<dbReference type="OrthoDB" id="536881at2759"/>
<evidence type="ECO:0000313" key="15">
    <source>
        <dbReference type="Proteomes" id="UP000000591"/>
    </source>
</evidence>
<evidence type="ECO:0000256" key="6">
    <source>
        <dbReference type="ARBA" id="ARBA00022525"/>
    </source>
</evidence>
<evidence type="ECO:0000256" key="2">
    <source>
        <dbReference type="ARBA" id="ARBA00004609"/>
    </source>
</evidence>
<dbReference type="PANTHER" id="PTHR31018">
    <property type="entry name" value="SPORULATION-SPECIFIC PROTEIN-RELATED"/>
    <property type="match status" value="1"/>
</dbReference>
<evidence type="ECO:0000256" key="11">
    <source>
        <dbReference type="ARBA" id="ARBA00023288"/>
    </source>
</evidence>
<evidence type="ECO:0000256" key="9">
    <source>
        <dbReference type="ARBA" id="ARBA00023136"/>
    </source>
</evidence>
<comment type="subcellular location">
    <subcellularLocation>
        <location evidence="2">Cell membrane</location>
        <topology evidence="2">Lipid-anchor</topology>
        <topology evidence="2">GPI-anchor</topology>
    </subcellularLocation>
    <subcellularLocation>
        <location evidence="1">Secreted</location>
        <location evidence="1">Cell wall</location>
    </subcellularLocation>
</comment>
<dbReference type="OMA" id="WANNITF"/>
<feature type="region of interest" description="Disordered" evidence="12">
    <location>
        <begin position="344"/>
        <end position="384"/>
    </location>
</feature>
<evidence type="ECO:0000256" key="3">
    <source>
        <dbReference type="ARBA" id="ARBA00005798"/>
    </source>
</evidence>
<dbReference type="RefSeq" id="NP_982884.2">
    <property type="nucleotide sequence ID" value="NM_208237.2"/>
</dbReference>
<dbReference type="FunCoup" id="Q75DT6">
    <property type="interactions" value="176"/>
</dbReference>
<dbReference type="SUPFAM" id="SSF52058">
    <property type="entry name" value="L domain-like"/>
    <property type="match status" value="2"/>
</dbReference>
<dbReference type="STRING" id="284811.Q75DT6"/>
<feature type="compositionally biased region" description="Low complexity" evidence="12">
    <location>
        <begin position="353"/>
        <end position="362"/>
    </location>
</feature>
<evidence type="ECO:0000256" key="8">
    <source>
        <dbReference type="ARBA" id="ARBA00022729"/>
    </source>
</evidence>
<dbReference type="InterPro" id="IPR051648">
    <property type="entry name" value="CWI-Assembly_Regulator"/>
</dbReference>
<comment type="similarity">
    <text evidence="3">Belongs to the SPS2 family.</text>
</comment>
<evidence type="ECO:0000256" key="7">
    <source>
        <dbReference type="ARBA" id="ARBA00022622"/>
    </source>
</evidence>
<dbReference type="PANTHER" id="PTHR31018:SF3">
    <property type="entry name" value="RECEPTOR PROTEIN-TYROSINE KINASE"/>
    <property type="match status" value="1"/>
</dbReference>
<keyword evidence="11" id="KW-0449">Lipoprotein</keyword>
<evidence type="ECO:0000256" key="5">
    <source>
        <dbReference type="ARBA" id="ARBA00022512"/>
    </source>
</evidence>
<keyword evidence="15" id="KW-1185">Reference proteome</keyword>
<dbReference type="GO" id="GO:0031505">
    <property type="term" value="P:fungal-type cell wall organization"/>
    <property type="evidence" value="ECO:0007669"/>
    <property type="project" value="UniProtKB-ARBA"/>
</dbReference>
<sequence>MQYKTGLTSVLVLAAGVSAQSNSCSVSSGATATAQADLDKYSSCKKLSGDLVISGKQLSNGALANVEEIDGSLSIIDSSTIVNFSADKLRKIKDSLKLMDLPSLEAASFGALEEVSMVQFQALPVVNNIVTSKLKTANDIVISNTNLRSIKEFTSLGAVQKFDVNNNRYLRSIDASIKTVGNSLALSSNDKIENITFNNLVWANNITLYSVRDISMKALVAVNHSLAVESCPMKSLELSNLTKVGGDVTFANNEHLTKIDLSKVEEITGALVIADNEKLDRINGFKSVKSIGGSLTVNGSFSELDLSELGSVRGGVSVNSKAKNFSCNPLDDLHKAKNIQGKYQCSTGKSDDSSSSSGSSGSSSGGKGDSGSSTKGSPATSKDIGAHLTPGASLMGAFAAVAIALL</sequence>
<evidence type="ECO:0000256" key="10">
    <source>
        <dbReference type="ARBA" id="ARBA00023180"/>
    </source>
</evidence>
<dbReference type="InParanoid" id="Q75DT6"/>
<feature type="signal peptide" evidence="13">
    <location>
        <begin position="1"/>
        <end position="19"/>
    </location>
</feature>
<keyword evidence="8 13" id="KW-0732">Signal</keyword>
<dbReference type="GeneID" id="4618965"/>
<evidence type="ECO:0000256" key="12">
    <source>
        <dbReference type="SAM" id="MobiDB-lite"/>
    </source>
</evidence>
<protein>
    <submittedName>
        <fullName evidence="14">ABL063Cp</fullName>
    </submittedName>
</protein>
<keyword evidence="6" id="KW-0964">Secreted</keyword>
<dbReference type="GO" id="GO:0098552">
    <property type="term" value="C:side of membrane"/>
    <property type="evidence" value="ECO:0007669"/>
    <property type="project" value="UniProtKB-KW"/>
</dbReference>
<dbReference type="Gene3D" id="3.80.20.20">
    <property type="entry name" value="Receptor L-domain"/>
    <property type="match status" value="2"/>
</dbReference>
<evidence type="ECO:0000256" key="4">
    <source>
        <dbReference type="ARBA" id="ARBA00022475"/>
    </source>
</evidence>
<reference evidence="15" key="2">
    <citation type="journal article" date="2013" name="G3 (Bethesda)">
        <title>Genomes of Ashbya fungi isolated from insects reveal four mating-type loci, numerous translocations, lack of transposons, and distinct gene duplications.</title>
        <authorList>
            <person name="Dietrich F.S."/>
            <person name="Voegeli S."/>
            <person name="Kuo S."/>
            <person name="Philippsen P."/>
        </authorList>
    </citation>
    <scope>GENOME REANNOTATION</scope>
    <source>
        <strain evidence="15">ATCC 10895 / CBS 109.51 / FGSC 9923 / NRRL Y-1056</strain>
    </source>
</reference>
<gene>
    <name evidence="14" type="ORF">AGOS_ABL063C</name>
</gene>
<dbReference type="GO" id="GO:0009277">
    <property type="term" value="C:fungal-type cell wall"/>
    <property type="evidence" value="ECO:0007669"/>
    <property type="project" value="UniProtKB-ARBA"/>
</dbReference>
<dbReference type="KEGG" id="ago:AGOS_ABL063C"/>
<dbReference type="EMBL" id="AE016815">
    <property type="protein sequence ID" value="AAS50708.2"/>
    <property type="molecule type" value="Genomic_DNA"/>
</dbReference>
<evidence type="ECO:0000256" key="13">
    <source>
        <dbReference type="SAM" id="SignalP"/>
    </source>
</evidence>
<proteinExistence type="inferred from homology"/>
<dbReference type="GO" id="GO:0005886">
    <property type="term" value="C:plasma membrane"/>
    <property type="evidence" value="ECO:0007669"/>
    <property type="project" value="UniProtKB-SubCell"/>
</dbReference>
<dbReference type="eggNOG" id="ENOG502QUZC">
    <property type="taxonomic scope" value="Eukaryota"/>
</dbReference>
<organism evidence="14 15">
    <name type="scientific">Eremothecium gossypii (strain ATCC 10895 / CBS 109.51 / FGSC 9923 / NRRL Y-1056)</name>
    <name type="common">Yeast</name>
    <name type="synonym">Ashbya gossypii</name>
    <dbReference type="NCBI Taxonomy" id="284811"/>
    <lineage>
        <taxon>Eukaryota</taxon>
        <taxon>Fungi</taxon>
        <taxon>Dikarya</taxon>
        <taxon>Ascomycota</taxon>
        <taxon>Saccharomycotina</taxon>
        <taxon>Saccharomycetes</taxon>
        <taxon>Saccharomycetales</taxon>
        <taxon>Saccharomycetaceae</taxon>
        <taxon>Eremothecium</taxon>
    </lineage>
</organism>
<keyword evidence="7" id="KW-0336">GPI-anchor</keyword>
<keyword evidence="10" id="KW-0325">Glycoprotein</keyword>
<keyword evidence="9" id="KW-0472">Membrane</keyword>
<evidence type="ECO:0000313" key="14">
    <source>
        <dbReference type="EMBL" id="AAS50708.2"/>
    </source>
</evidence>
<dbReference type="Proteomes" id="UP000000591">
    <property type="component" value="Chromosome II"/>
</dbReference>